<name>X0BHI4_FUSOX</name>
<dbReference type="EMBL" id="KI979371">
    <property type="protein sequence ID" value="EXK77944.1"/>
    <property type="molecule type" value="Genomic_DNA"/>
</dbReference>
<reference evidence="1 2" key="1">
    <citation type="submission" date="2011-11" db="EMBL/GenBank/DDBJ databases">
        <title>The Genome Sequence of Fusarium oxysporum PHW815.</title>
        <authorList>
            <consortium name="The Broad Institute Genome Sequencing Platform"/>
            <person name="Ma L.-J."/>
            <person name="Gale L.R."/>
            <person name="Schwartz D.C."/>
            <person name="Zhou S."/>
            <person name="Corby-Kistler H."/>
            <person name="Young S.K."/>
            <person name="Zeng Q."/>
            <person name="Gargeya S."/>
            <person name="Fitzgerald M."/>
            <person name="Haas B."/>
            <person name="Abouelleil A."/>
            <person name="Alvarado L."/>
            <person name="Arachchi H.M."/>
            <person name="Berlin A."/>
            <person name="Brown A."/>
            <person name="Chapman S.B."/>
            <person name="Chen Z."/>
            <person name="Dunbar C."/>
            <person name="Freedman E."/>
            <person name="Gearin G."/>
            <person name="Goldberg J."/>
            <person name="Griggs A."/>
            <person name="Gujja S."/>
            <person name="Heiman D."/>
            <person name="Howarth C."/>
            <person name="Larson L."/>
            <person name="Lui A."/>
            <person name="MacDonald P.J.P."/>
            <person name="Montmayeur A."/>
            <person name="Murphy C."/>
            <person name="Neiman D."/>
            <person name="Pearson M."/>
            <person name="Priest M."/>
            <person name="Roberts A."/>
            <person name="Saif S."/>
            <person name="Shea T."/>
            <person name="Shenoy N."/>
            <person name="Sisk P."/>
            <person name="Stolte C."/>
            <person name="Sykes S."/>
            <person name="Wortman J."/>
            <person name="Nusbaum C."/>
            <person name="Birren B."/>
        </authorList>
    </citation>
    <scope>NUCLEOTIDE SEQUENCE [LARGE SCALE GENOMIC DNA]</scope>
    <source>
        <strain evidence="1 2">54005</strain>
    </source>
</reference>
<organism evidence="1 2">
    <name type="scientific">Fusarium oxysporum f. sp. raphani 54005</name>
    <dbReference type="NCBI Taxonomy" id="1089458"/>
    <lineage>
        <taxon>Eukaryota</taxon>
        <taxon>Fungi</taxon>
        <taxon>Dikarya</taxon>
        <taxon>Ascomycota</taxon>
        <taxon>Pezizomycotina</taxon>
        <taxon>Sordariomycetes</taxon>
        <taxon>Hypocreomycetidae</taxon>
        <taxon>Hypocreales</taxon>
        <taxon>Nectriaceae</taxon>
        <taxon>Fusarium</taxon>
        <taxon>Fusarium oxysporum species complex</taxon>
    </lineage>
</organism>
<dbReference type="Proteomes" id="UP000030663">
    <property type="component" value="Unassembled WGS sequence"/>
</dbReference>
<proteinExistence type="predicted"/>
<gene>
    <name evidence="1" type="ORF">FOQG_17350</name>
</gene>
<evidence type="ECO:0000313" key="1">
    <source>
        <dbReference type="EMBL" id="EXK77944.1"/>
    </source>
</evidence>
<evidence type="ECO:0000313" key="2">
    <source>
        <dbReference type="Proteomes" id="UP000030663"/>
    </source>
</evidence>
<accession>X0BHI4</accession>
<sequence>MVKDARNANRTKVVCRDETEMQLIREVAEKTAVKGARALRDQLYPVKVDGANRTAVLNLSGNVLPGAAEALGKENDMTIPKMHWLSGKENRKTYGSMVVYVTKASDARRLLEERYFHLARESASTNIFERR</sequence>
<keyword evidence="2" id="KW-1185">Reference proteome</keyword>
<dbReference type="HOGENOM" id="CLU_122502_1_0_1"/>
<dbReference type="AlphaFoldDB" id="X0BHI4"/>
<dbReference type="OrthoDB" id="5147020at2759"/>
<protein>
    <submittedName>
        <fullName evidence="1">Uncharacterized protein</fullName>
    </submittedName>
</protein>